<dbReference type="AlphaFoldDB" id="A0A163GKE6"/>
<dbReference type="EMBL" id="LWMH01000001">
    <property type="protein sequence ID" value="KZS45020.1"/>
    <property type="molecule type" value="Genomic_DNA"/>
</dbReference>
<name>A0A163GKE6_9BACL</name>
<gene>
    <name evidence="1" type="ORF">AWU65_03295</name>
</gene>
<proteinExistence type="predicted"/>
<evidence type="ECO:0000313" key="1">
    <source>
        <dbReference type="EMBL" id="KZS45020.1"/>
    </source>
</evidence>
<reference evidence="1" key="1">
    <citation type="journal article" date="2016" name="Genome Announc.">
        <title>Draft genomes of two strains of Paenibacillus glucanolyticus with capability to degrade lignocellulose.</title>
        <authorList>
            <person name="Mathews S.L."/>
            <person name="Pawlak J."/>
            <person name="Grunden A.M."/>
        </authorList>
    </citation>
    <scope>NUCLEOTIDE SEQUENCE [LARGE SCALE GENOMIC DNA]</scope>
    <source>
        <strain evidence="1">SLM1</strain>
    </source>
</reference>
<dbReference type="Proteomes" id="UP000076796">
    <property type="component" value="Unassembled WGS sequence"/>
</dbReference>
<keyword evidence="2" id="KW-1185">Reference proteome</keyword>
<dbReference type="RefSeq" id="WP_063477524.1">
    <property type="nucleotide sequence ID" value="NZ_JBCMWP010000019.1"/>
</dbReference>
<protein>
    <submittedName>
        <fullName evidence="1">Uncharacterized protein</fullName>
    </submittedName>
</protein>
<sequence>MNKQINELLYLSKISYDDKASLYQVITTLSKTVLYEFKVATGEDDPEEIANVLIAEDWFEIKNDDMKECSLNYSYDEKGKYYIIEDNGNTSETRSWVEALYAYEQLVNN</sequence>
<comment type="caution">
    <text evidence="1">The sequence shown here is derived from an EMBL/GenBank/DDBJ whole genome shotgun (WGS) entry which is preliminary data.</text>
</comment>
<evidence type="ECO:0000313" key="2">
    <source>
        <dbReference type="Proteomes" id="UP000076796"/>
    </source>
</evidence>
<accession>A0A163GKE6</accession>
<organism evidence="1 2">
    <name type="scientific">Paenibacillus glucanolyticus</name>
    <dbReference type="NCBI Taxonomy" id="59843"/>
    <lineage>
        <taxon>Bacteria</taxon>
        <taxon>Bacillati</taxon>
        <taxon>Bacillota</taxon>
        <taxon>Bacilli</taxon>
        <taxon>Bacillales</taxon>
        <taxon>Paenibacillaceae</taxon>
        <taxon>Paenibacillus</taxon>
    </lineage>
</organism>